<evidence type="ECO:0000313" key="1">
    <source>
        <dbReference type="EMBL" id="KAJ1172041.1"/>
    </source>
</evidence>
<keyword evidence="2" id="KW-1185">Reference proteome</keyword>
<protein>
    <submittedName>
        <fullName evidence="1">Uncharacterized protein</fullName>
    </submittedName>
</protein>
<organism evidence="1 2">
    <name type="scientific">Pleurodeles waltl</name>
    <name type="common">Iberian ribbed newt</name>
    <dbReference type="NCBI Taxonomy" id="8319"/>
    <lineage>
        <taxon>Eukaryota</taxon>
        <taxon>Metazoa</taxon>
        <taxon>Chordata</taxon>
        <taxon>Craniata</taxon>
        <taxon>Vertebrata</taxon>
        <taxon>Euteleostomi</taxon>
        <taxon>Amphibia</taxon>
        <taxon>Batrachia</taxon>
        <taxon>Caudata</taxon>
        <taxon>Salamandroidea</taxon>
        <taxon>Salamandridae</taxon>
        <taxon>Pleurodelinae</taxon>
        <taxon>Pleurodeles</taxon>
    </lineage>
</organism>
<reference evidence="1" key="1">
    <citation type="journal article" date="2022" name="bioRxiv">
        <title>Sequencing and chromosome-scale assembly of the giantPleurodeles waltlgenome.</title>
        <authorList>
            <person name="Brown T."/>
            <person name="Elewa A."/>
            <person name="Iarovenko S."/>
            <person name="Subramanian E."/>
            <person name="Araus A.J."/>
            <person name="Petzold A."/>
            <person name="Susuki M."/>
            <person name="Suzuki K.-i.T."/>
            <person name="Hayashi T."/>
            <person name="Toyoda A."/>
            <person name="Oliveira C."/>
            <person name="Osipova E."/>
            <person name="Leigh N.D."/>
            <person name="Simon A."/>
            <person name="Yun M.H."/>
        </authorList>
    </citation>
    <scope>NUCLEOTIDE SEQUENCE</scope>
    <source>
        <strain evidence="1">20211129_DDA</strain>
        <tissue evidence="1">Liver</tissue>
    </source>
</reference>
<comment type="caution">
    <text evidence="1">The sequence shown here is derived from an EMBL/GenBank/DDBJ whole genome shotgun (WGS) entry which is preliminary data.</text>
</comment>
<name>A0AAV7T6X0_PLEWA</name>
<proteinExistence type="predicted"/>
<dbReference type="AlphaFoldDB" id="A0AAV7T6X0"/>
<accession>A0AAV7T6X0</accession>
<dbReference type="EMBL" id="JANPWB010000007">
    <property type="protein sequence ID" value="KAJ1172041.1"/>
    <property type="molecule type" value="Genomic_DNA"/>
</dbReference>
<evidence type="ECO:0000313" key="2">
    <source>
        <dbReference type="Proteomes" id="UP001066276"/>
    </source>
</evidence>
<sequence length="178" mass="18715">MSLSSPVCTTAVGARGRGSSGNVTGAGTARASLAATEGLPIILHVPYFGAASVPQIVSCFIWTAINFLVRVIAPCISTTRSPPGSARGIACGGLQAQLERCPDFISPRQGSTHRHRIGPKLHPSHLPRAAYVITGGRISSGTAQYRPQIESPLGMSVSQAHFVDRNDSVFLKLKIVSR</sequence>
<dbReference type="Proteomes" id="UP001066276">
    <property type="component" value="Chromosome 4_1"/>
</dbReference>
<gene>
    <name evidence="1" type="ORF">NDU88_003894</name>
</gene>